<keyword evidence="6 12" id="KW-0812">Transmembrane</keyword>
<dbReference type="Proteomes" id="UP000291022">
    <property type="component" value="Unassembled WGS sequence"/>
</dbReference>
<accession>A0A452SUY4</accession>
<evidence type="ECO:0000256" key="8">
    <source>
        <dbReference type="ARBA" id="ARBA00022989"/>
    </source>
</evidence>
<evidence type="ECO:0000256" key="10">
    <source>
        <dbReference type="ARBA" id="ARBA00023315"/>
    </source>
</evidence>
<comment type="subcellular location">
    <subcellularLocation>
        <location evidence="1">Endoplasmic reticulum membrane</location>
        <topology evidence="1">Multi-pass membrane protein</topology>
    </subcellularLocation>
</comment>
<feature type="transmembrane region" description="Helical" evidence="12">
    <location>
        <begin position="337"/>
        <end position="356"/>
    </location>
</feature>
<keyword evidence="8 12" id="KW-1133">Transmembrane helix</keyword>
<reference evidence="13" key="3">
    <citation type="submission" date="2025-09" db="UniProtKB">
        <authorList>
            <consortium name="Ensembl"/>
        </authorList>
    </citation>
    <scope>IDENTIFICATION</scope>
</reference>
<dbReference type="PANTHER" id="PTHR10408">
    <property type="entry name" value="STEROL O-ACYLTRANSFERASE"/>
    <property type="match status" value="1"/>
</dbReference>
<dbReference type="STRING" id="9643.ENSUAMP00000036705"/>
<dbReference type="GO" id="GO:0004144">
    <property type="term" value="F:diacylglycerol O-acyltransferase activity"/>
    <property type="evidence" value="ECO:0007669"/>
    <property type="project" value="UniProtKB-EC"/>
</dbReference>
<keyword evidence="5" id="KW-0808">Transferase</keyword>
<dbReference type="GO" id="GO:0019432">
    <property type="term" value="P:triglyceride biosynthetic process"/>
    <property type="evidence" value="ECO:0007669"/>
    <property type="project" value="Ensembl"/>
</dbReference>
<evidence type="ECO:0000256" key="7">
    <source>
        <dbReference type="ARBA" id="ARBA00022824"/>
    </source>
</evidence>
<evidence type="ECO:0000256" key="3">
    <source>
        <dbReference type="ARBA" id="ARBA00009010"/>
    </source>
</evidence>
<proteinExistence type="inferred from homology"/>
<keyword evidence="10" id="KW-0012">Acyltransferase</keyword>
<evidence type="ECO:0000256" key="4">
    <source>
        <dbReference type="ARBA" id="ARBA00013244"/>
    </source>
</evidence>
<comment type="pathway">
    <text evidence="2">Lipid metabolism.</text>
</comment>
<feature type="transmembrane region" description="Helical" evidence="12">
    <location>
        <begin position="218"/>
        <end position="237"/>
    </location>
</feature>
<feature type="transmembrane region" description="Helical" evidence="12">
    <location>
        <begin position="392"/>
        <end position="410"/>
    </location>
</feature>
<comment type="similarity">
    <text evidence="3">Belongs to the membrane-bound acyltransferase family. Sterol o-acyltransferase subfamily.</text>
</comment>
<dbReference type="InterPro" id="IPR004299">
    <property type="entry name" value="MBOAT_fam"/>
</dbReference>
<keyword evidence="14" id="KW-1185">Reference proteome</keyword>
<evidence type="ECO:0000256" key="11">
    <source>
        <dbReference type="SAM" id="MobiDB-lite"/>
    </source>
</evidence>
<evidence type="ECO:0000256" key="5">
    <source>
        <dbReference type="ARBA" id="ARBA00022679"/>
    </source>
</evidence>
<dbReference type="GeneTree" id="ENSGT00950000183081"/>
<dbReference type="PANTHER" id="PTHR10408:SF7">
    <property type="entry name" value="DIACYLGLYCEROL O-ACYLTRANSFERASE 1"/>
    <property type="match status" value="1"/>
</dbReference>
<evidence type="ECO:0000256" key="12">
    <source>
        <dbReference type="SAM" id="Phobius"/>
    </source>
</evidence>
<keyword evidence="7" id="KW-0256">Endoplasmic reticulum</keyword>
<reference evidence="13" key="2">
    <citation type="submission" date="2025-08" db="UniProtKB">
        <authorList>
            <consortium name="Ensembl"/>
        </authorList>
    </citation>
    <scope>IDENTIFICATION</scope>
</reference>
<evidence type="ECO:0000256" key="6">
    <source>
        <dbReference type="ARBA" id="ARBA00022692"/>
    </source>
</evidence>
<dbReference type="GO" id="GO:0034379">
    <property type="term" value="P:very-low-density lipoprotein particle assembly"/>
    <property type="evidence" value="ECO:0007669"/>
    <property type="project" value="Ensembl"/>
</dbReference>
<organism evidence="13 14">
    <name type="scientific">Ursus americanus</name>
    <name type="common">American black bear</name>
    <name type="synonym">Euarctos americanus</name>
    <dbReference type="NCBI Taxonomy" id="9643"/>
    <lineage>
        <taxon>Eukaryota</taxon>
        <taxon>Metazoa</taxon>
        <taxon>Chordata</taxon>
        <taxon>Craniata</taxon>
        <taxon>Vertebrata</taxon>
        <taxon>Euteleostomi</taxon>
        <taxon>Mammalia</taxon>
        <taxon>Eutheria</taxon>
        <taxon>Laurasiatheria</taxon>
        <taxon>Carnivora</taxon>
        <taxon>Caniformia</taxon>
        <taxon>Ursidae</taxon>
        <taxon>Ursus</taxon>
    </lineage>
</organism>
<evidence type="ECO:0000256" key="9">
    <source>
        <dbReference type="ARBA" id="ARBA00023136"/>
    </source>
</evidence>
<dbReference type="InterPro" id="IPR014371">
    <property type="entry name" value="Oat_ACAT_DAG_ARE"/>
</dbReference>
<protein>
    <recommendedName>
        <fullName evidence="4">diacylglycerol O-acyltransferase</fullName>
        <ecNumber evidence="4">2.3.1.20</ecNumber>
    </recommendedName>
</protein>
<dbReference type="GO" id="GO:0006640">
    <property type="term" value="P:monoacylglycerol biosynthetic process"/>
    <property type="evidence" value="ECO:0007669"/>
    <property type="project" value="Ensembl"/>
</dbReference>
<dbReference type="EC" id="2.3.1.20" evidence="4"/>
<sequence>MQVSIQTQGSCPIGAERSWGAGHPVARANGPVPFLSLADLEQCTVIFRKPHQVSVFPRALAPPLRPPPAQALTPHPNPQVRHPGGPHPGGVSVPEGPLQLACPVSSYCGQCLCCGCVPGGEAPGSVGSVLALMVYTILFLKLFSYRDVNLWCRERRAKAKAAPAGKKANGGAAQHPVSYPDNLTYRDLYYFLFAPTLCYELNFPRSPRIRKRFLLRRLLEMLFLTQLQVGLIQQWMVPTIQNSMKPFKDMDYSRIIERLLKLAVPNHLIWLIFFYWFFHSCMNAVAELMQFGDREFYRDWWNSESVTYFWQNWNIPVHKWCLRHFYKPMLRRGSSKWVARTGVFFASAFFHEYLVSVPLHMFRLWAFTGMMAQIPLAWIVSRFFQGNYGNAAVWLTLIIGQPVAVLMIRFDCTSEMRNWMSCGRKGTVSRATMGPSRRPPRPAAHLVDDLLLLGVLLPQAGHLPPQGLVLTGTHQAWSDAPAPPSPALGRCRVWGVGACRLLGAWL</sequence>
<feature type="transmembrane region" description="Helical" evidence="12">
    <location>
        <begin position="122"/>
        <end position="143"/>
    </location>
</feature>
<feature type="transmembrane region" description="Helical" evidence="12">
    <location>
        <begin position="362"/>
        <end position="380"/>
    </location>
</feature>
<evidence type="ECO:0000313" key="14">
    <source>
        <dbReference type="Proteomes" id="UP000291022"/>
    </source>
</evidence>
<dbReference type="GO" id="GO:0046339">
    <property type="term" value="P:diacylglycerol metabolic process"/>
    <property type="evidence" value="ECO:0007669"/>
    <property type="project" value="Ensembl"/>
</dbReference>
<evidence type="ECO:0000313" key="13">
    <source>
        <dbReference type="Ensembl" id="ENSUAMP00000036705.1"/>
    </source>
</evidence>
<dbReference type="Pfam" id="PF03062">
    <property type="entry name" value="MBOAT"/>
    <property type="match status" value="1"/>
</dbReference>
<dbReference type="Ensembl" id="ENSUAMT00000040858.1">
    <property type="protein sequence ID" value="ENSUAMP00000036705.1"/>
    <property type="gene ID" value="ENSUAMG00000027768.1"/>
</dbReference>
<feature type="region of interest" description="Disordered" evidence="11">
    <location>
        <begin position="65"/>
        <end position="92"/>
    </location>
</feature>
<gene>
    <name evidence="13" type="primary">DGAT1</name>
</gene>
<name>A0A452SUY4_URSAM</name>
<dbReference type="GO" id="GO:0042802">
    <property type="term" value="F:identical protein binding"/>
    <property type="evidence" value="ECO:0007669"/>
    <property type="project" value="Ensembl"/>
</dbReference>
<evidence type="ECO:0000256" key="1">
    <source>
        <dbReference type="ARBA" id="ARBA00004477"/>
    </source>
</evidence>
<evidence type="ECO:0000256" key="2">
    <source>
        <dbReference type="ARBA" id="ARBA00005189"/>
    </source>
</evidence>
<dbReference type="GO" id="GO:0005789">
    <property type="term" value="C:endoplasmic reticulum membrane"/>
    <property type="evidence" value="ECO:0007669"/>
    <property type="project" value="UniProtKB-SubCell"/>
</dbReference>
<reference evidence="14" key="1">
    <citation type="submission" date="2016-06" db="EMBL/GenBank/DDBJ databases">
        <title>De novo assembly and RNA-Seq shows season-dependent expression and editing in black bear kidneys.</title>
        <authorList>
            <person name="Korstanje R."/>
            <person name="Srivastava A."/>
            <person name="Sarsani V.K."/>
            <person name="Sheehan S.M."/>
            <person name="Seger R.L."/>
            <person name="Barter M.E."/>
            <person name="Lindqvist C."/>
            <person name="Brody L.C."/>
            <person name="Mullikin J.C."/>
        </authorList>
    </citation>
    <scope>NUCLEOTIDE SEQUENCE [LARGE SCALE GENOMIC DNA]</scope>
</reference>
<dbReference type="AlphaFoldDB" id="A0A452SUY4"/>
<keyword evidence="9 12" id="KW-0472">Membrane</keyword>